<feature type="signal peptide" evidence="1">
    <location>
        <begin position="1"/>
        <end position="23"/>
    </location>
</feature>
<protein>
    <submittedName>
        <fullName evidence="3">Imidazolonepropionase</fullName>
    </submittedName>
</protein>
<feature type="chain" id="PRO_5022205061" evidence="1">
    <location>
        <begin position="24"/>
        <end position="398"/>
    </location>
</feature>
<dbReference type="SUPFAM" id="SSF51556">
    <property type="entry name" value="Metallo-dependent hydrolases"/>
    <property type="match status" value="1"/>
</dbReference>
<dbReference type="OrthoDB" id="9802793at2"/>
<keyword evidence="1" id="KW-0732">Signal</keyword>
<dbReference type="PANTHER" id="PTHR43135:SF3">
    <property type="entry name" value="ALPHA-D-RIBOSE 1-METHYLPHOSPHONATE 5-TRIPHOSPHATE DIPHOSPHATASE"/>
    <property type="match status" value="1"/>
</dbReference>
<evidence type="ECO:0000313" key="4">
    <source>
        <dbReference type="Proteomes" id="UP000317557"/>
    </source>
</evidence>
<dbReference type="InterPro" id="IPR011059">
    <property type="entry name" value="Metal-dep_hydrolase_composite"/>
</dbReference>
<evidence type="ECO:0000256" key="1">
    <source>
        <dbReference type="SAM" id="SignalP"/>
    </source>
</evidence>
<dbReference type="GO" id="GO:0016810">
    <property type="term" value="F:hydrolase activity, acting on carbon-nitrogen (but not peptide) bonds"/>
    <property type="evidence" value="ECO:0007669"/>
    <property type="project" value="InterPro"/>
</dbReference>
<sequence>MKLIKLLVLIPALLLSAYSTTDAQIAVKGETVYTMAGDPISNGVVLIKDGKIERVGSASSINIPSNYEVYEAMVVTPGLIDAHSVVGLAGYLNVDADQDQLETSNPIQPELRAMDAYNAREALVGHLRNHGITTVHTGHGPGALISGQTMIVKTTGNTVQDALVDSTTMLAFTLGNNLSRAFSKPGTRAKGIAMLRQELIKAQDYLEKRNSDNPPSRDIGMDALADLLEGKIKALVTVHRAHDIMSAIRLQEEFGFPMVLDGVAEAYLIMDELKEAGYPIVVHPTMIRPGGDAKNASMETPGKLYEAGIPIAFQSGFEGYVPKTRVVLYEAGLAAANGLGMENALKVLTIDAAELLEIDNRVGSLEAGKDADVAMFDGDPLEYLTKVTGVIINGEKVK</sequence>
<organism evidence="3 4">
    <name type="scientific">Gracilimonas mengyeensis</name>
    <dbReference type="NCBI Taxonomy" id="1302730"/>
    <lineage>
        <taxon>Bacteria</taxon>
        <taxon>Pseudomonadati</taxon>
        <taxon>Balneolota</taxon>
        <taxon>Balneolia</taxon>
        <taxon>Balneolales</taxon>
        <taxon>Balneolaceae</taxon>
        <taxon>Gracilimonas</taxon>
    </lineage>
</organism>
<dbReference type="RefSeq" id="WP_142454085.1">
    <property type="nucleotide sequence ID" value="NZ_FXTP01000006.1"/>
</dbReference>
<evidence type="ECO:0000313" key="3">
    <source>
        <dbReference type="EMBL" id="SMO61574.1"/>
    </source>
</evidence>
<dbReference type="EMBL" id="FXTP01000006">
    <property type="protein sequence ID" value="SMO61574.1"/>
    <property type="molecule type" value="Genomic_DNA"/>
</dbReference>
<dbReference type="SUPFAM" id="SSF51338">
    <property type="entry name" value="Composite domain of metallo-dependent hydrolases"/>
    <property type="match status" value="1"/>
</dbReference>
<dbReference type="Proteomes" id="UP000317557">
    <property type="component" value="Unassembled WGS sequence"/>
</dbReference>
<dbReference type="Pfam" id="PF01979">
    <property type="entry name" value="Amidohydro_1"/>
    <property type="match status" value="1"/>
</dbReference>
<gene>
    <name evidence="3" type="ORF">SAMN06265219_10654</name>
</gene>
<dbReference type="InterPro" id="IPR032466">
    <property type="entry name" value="Metal_Hydrolase"/>
</dbReference>
<dbReference type="InterPro" id="IPR051781">
    <property type="entry name" value="Metallo-dep_Hydrolase"/>
</dbReference>
<name>A0A521CQ31_9BACT</name>
<feature type="domain" description="Amidohydrolase-related" evidence="2">
    <location>
        <begin position="329"/>
        <end position="396"/>
    </location>
</feature>
<dbReference type="PANTHER" id="PTHR43135">
    <property type="entry name" value="ALPHA-D-RIBOSE 1-METHYLPHOSPHONATE 5-TRIPHOSPHATE DIPHOSPHATASE"/>
    <property type="match status" value="1"/>
</dbReference>
<evidence type="ECO:0000259" key="2">
    <source>
        <dbReference type="Pfam" id="PF01979"/>
    </source>
</evidence>
<proteinExistence type="predicted"/>
<accession>A0A521CQ31</accession>
<dbReference type="InterPro" id="IPR006680">
    <property type="entry name" value="Amidohydro-rel"/>
</dbReference>
<keyword evidence="4" id="KW-1185">Reference proteome</keyword>
<reference evidence="3 4" key="1">
    <citation type="submission" date="2017-05" db="EMBL/GenBank/DDBJ databases">
        <authorList>
            <person name="Varghese N."/>
            <person name="Submissions S."/>
        </authorList>
    </citation>
    <scope>NUCLEOTIDE SEQUENCE [LARGE SCALE GENOMIC DNA]</scope>
    <source>
        <strain evidence="3 4">DSM 21985</strain>
    </source>
</reference>
<dbReference type="AlphaFoldDB" id="A0A521CQ31"/>
<dbReference type="Gene3D" id="3.20.20.140">
    <property type="entry name" value="Metal-dependent hydrolases"/>
    <property type="match status" value="1"/>
</dbReference>